<evidence type="ECO:0000313" key="5">
    <source>
        <dbReference type="Proteomes" id="UP001524547"/>
    </source>
</evidence>
<accession>A0ABT1W140</accession>
<dbReference type="Gene3D" id="3.40.50.2000">
    <property type="entry name" value="Glycogen Phosphorylase B"/>
    <property type="match status" value="1"/>
</dbReference>
<dbReference type="RefSeq" id="WP_422920918.1">
    <property type="nucleotide sequence ID" value="NZ_JAMZEJ010000009.1"/>
</dbReference>
<comment type="caution">
    <text evidence="4">The sequence shown here is derived from an EMBL/GenBank/DDBJ whole genome shotgun (WGS) entry which is preliminary data.</text>
</comment>
<dbReference type="Proteomes" id="UP001524547">
    <property type="component" value="Unassembled WGS sequence"/>
</dbReference>
<sequence length="704" mass="79074">MTGASDVTTAERAIACLDAALVRMLEEDGEYTPAIHDFGTLTGIYKRSTRYDPRGFNPLFDEEWYVTHNTDVAHAIRSGYFQSGFHHFVYHGMSEGRWPAPEMHDAATAAAIQLPFRDQIDEAAYRAKFETVDRFLGCFPTIDALSYYNSYGRRLGEDPDDAAAADGLGEASNFRAIQEAFDPDWYARTYLQDEALAGFRKDPFTHYLIAGMPAGHSPREDFSEAFYRAFYPEIQTAIERGDIPSGFYHYLAAGRAERRLPAYERKAVLDARIPGVTRPVLLERIRDIEMRMRPRKVTVGEELAPRVWILLPTINPDITFGGYKAVMELIRRLHQRGRRVTVVCTEDGNASRAYFLFRESSEVLRKVFAEIDVIEFAEGLELRVGPRDTVVAYSLWDLYAADAIRKVATGIRVVLLAQEFEPIFYDNNAARALVEQAYNLPHVALINSGFLRDYLRKHEVGVFAPGRAGRHGVDHLVFEHKINILPRQTAAQMRARSERVLVTYARPEGHAARNMFEILVLALRRVCAEGLFGPEWHFVGLGSLSDLPPVDLGGGHMLTLHPKMTEEEYIRYVTTMDIGVSLMYAPHPSVVPFEFATTGAMVVTNTYENRSAEQLAAVCANIIAGAPTIEGVAEALREAIDRVPDAETRVARSFQPARTHWDDIFADPLLDFVLPLDTARAADTPAGPRAAENRLPRAPRFVRN</sequence>
<dbReference type="Pfam" id="PF21374">
    <property type="entry name" value="WsaF_N"/>
    <property type="match status" value="1"/>
</dbReference>
<organism evidence="4 5">
    <name type="scientific">Rhizosaccharibacter radicis</name>
    <dbReference type="NCBI Taxonomy" id="2782605"/>
    <lineage>
        <taxon>Bacteria</taxon>
        <taxon>Pseudomonadati</taxon>
        <taxon>Pseudomonadota</taxon>
        <taxon>Alphaproteobacteria</taxon>
        <taxon>Acetobacterales</taxon>
        <taxon>Acetobacteraceae</taxon>
        <taxon>Rhizosaccharibacter</taxon>
    </lineage>
</organism>
<feature type="region of interest" description="Disordered" evidence="1">
    <location>
        <begin position="683"/>
        <end position="704"/>
    </location>
</feature>
<keyword evidence="5" id="KW-1185">Reference proteome</keyword>
<feature type="domain" description="WsaF N-terminal" evidence="2">
    <location>
        <begin position="306"/>
        <end position="448"/>
    </location>
</feature>
<dbReference type="SUPFAM" id="SSF53756">
    <property type="entry name" value="UDP-Glycosyltransferase/glycogen phosphorylase"/>
    <property type="match status" value="1"/>
</dbReference>
<evidence type="ECO:0008006" key="6">
    <source>
        <dbReference type="Google" id="ProtNLM"/>
    </source>
</evidence>
<name>A0ABT1W140_9PROT</name>
<evidence type="ECO:0000256" key="1">
    <source>
        <dbReference type="SAM" id="MobiDB-lite"/>
    </source>
</evidence>
<reference evidence="4 5" key="1">
    <citation type="submission" date="2022-06" db="EMBL/GenBank/DDBJ databases">
        <title>Rhizosaccharibacter gen. nov. sp. nov. KSS12, endophytic bacteria isolated from sugarcane.</title>
        <authorList>
            <person name="Pitiwittayakul N."/>
        </authorList>
    </citation>
    <scope>NUCLEOTIDE SEQUENCE [LARGE SCALE GENOMIC DNA]</scope>
    <source>
        <strain evidence="4 5">KSS12</strain>
    </source>
</reference>
<dbReference type="Pfam" id="PF22772">
    <property type="entry name" value="WsaF_C"/>
    <property type="match status" value="1"/>
</dbReference>
<dbReference type="Gene3D" id="3.40.50.11090">
    <property type="match status" value="1"/>
</dbReference>
<gene>
    <name evidence="4" type="ORF">NFI88_15110</name>
</gene>
<dbReference type="EMBL" id="JAMZEJ010000009">
    <property type="protein sequence ID" value="MCQ8242165.1"/>
    <property type="molecule type" value="Genomic_DNA"/>
</dbReference>
<protein>
    <recommendedName>
        <fullName evidence="6">Glycosyl transferase family 1 domain-containing protein</fullName>
    </recommendedName>
</protein>
<evidence type="ECO:0000259" key="3">
    <source>
        <dbReference type="Pfam" id="PF22772"/>
    </source>
</evidence>
<evidence type="ECO:0000313" key="4">
    <source>
        <dbReference type="EMBL" id="MCQ8242165.1"/>
    </source>
</evidence>
<evidence type="ECO:0000259" key="2">
    <source>
        <dbReference type="Pfam" id="PF21374"/>
    </source>
</evidence>
<feature type="domain" description="WsaF C-terminal" evidence="3">
    <location>
        <begin position="500"/>
        <end position="637"/>
    </location>
</feature>
<proteinExistence type="predicted"/>
<dbReference type="InterPro" id="IPR055050">
    <property type="entry name" value="WsaF_C"/>
</dbReference>
<dbReference type="InterPro" id="IPR048510">
    <property type="entry name" value="WsaF_N"/>
</dbReference>